<dbReference type="GO" id="GO:0016887">
    <property type="term" value="F:ATP hydrolysis activity"/>
    <property type="evidence" value="ECO:0007669"/>
    <property type="project" value="InterPro"/>
</dbReference>
<dbReference type="InterPro" id="IPR036640">
    <property type="entry name" value="ABC1_TM_sf"/>
</dbReference>
<sequence>MNEATVRIAESNHSFVSKTTNLLSGFSTFFIFNNLSYLVTELKKEFSNLEQAKNTQTYFMAKVAIIGGLGNVIGQISSYALTGYLALLGQVTIGMLTTTGSLSSSVFNTVGNLSQYIAAINSVEPLIDKINNTAEVVDINEDDFQKLPPIVSGVKFNDVAFGYNENQPIFKHVDYTFELGKKYAISGDSGTGKSTVLNLLIKNLKPSNGSISLNNTSIEAIKTSDLLNQITYIEQKPYVFNGTVRENISLGDNISDQKIKEVLKSVGLSNYADKLNLIITENGNNFSGGQKQRLALARGLVRDSKIILLDESTSSLDEKTATSIEKAILNLPDKLVIMISHHLNDAIRNELDGILNLNDFAV</sequence>
<evidence type="ECO:0008006" key="11">
    <source>
        <dbReference type="Google" id="ProtNLM"/>
    </source>
</evidence>
<keyword evidence="10" id="KW-1185">Reference proteome</keyword>
<comment type="caution">
    <text evidence="9">The sequence shown here is derived from an EMBL/GenBank/DDBJ whole genome shotgun (WGS) entry which is preliminary data.</text>
</comment>
<evidence type="ECO:0000259" key="8">
    <source>
        <dbReference type="PROSITE" id="PS50929"/>
    </source>
</evidence>
<keyword evidence="6" id="KW-0472">Membrane</keyword>
<accession>A0A430ALL5</accession>
<dbReference type="Gene3D" id="1.20.1560.10">
    <property type="entry name" value="ABC transporter type 1, transmembrane domain"/>
    <property type="match status" value="1"/>
</dbReference>
<dbReference type="SMART" id="SM00382">
    <property type="entry name" value="AAA"/>
    <property type="match status" value="1"/>
</dbReference>
<reference evidence="9 10" key="1">
    <citation type="submission" date="2017-05" db="EMBL/GenBank/DDBJ databases">
        <title>Vagococcus spp. assemblies.</title>
        <authorList>
            <person name="Gulvik C.A."/>
        </authorList>
    </citation>
    <scope>NUCLEOTIDE SEQUENCE [LARGE SCALE GENOMIC DNA]</scope>
    <source>
        <strain evidence="9 10">LMG 24798</strain>
    </source>
</reference>
<dbReference type="PROSITE" id="PS50893">
    <property type="entry name" value="ABC_TRANSPORTER_2"/>
    <property type="match status" value="1"/>
</dbReference>
<dbReference type="RefSeq" id="WP_126815268.1">
    <property type="nucleotide sequence ID" value="NZ_NGKC01000025.1"/>
</dbReference>
<dbReference type="GO" id="GO:0005886">
    <property type="term" value="C:plasma membrane"/>
    <property type="evidence" value="ECO:0007669"/>
    <property type="project" value="UniProtKB-SubCell"/>
</dbReference>
<dbReference type="GO" id="GO:0140359">
    <property type="term" value="F:ABC-type transporter activity"/>
    <property type="evidence" value="ECO:0007669"/>
    <property type="project" value="InterPro"/>
</dbReference>
<protein>
    <recommendedName>
        <fullName evidence="11">ABC transporter domain-containing protein</fullName>
    </recommendedName>
</protein>
<dbReference type="CDD" id="cd03228">
    <property type="entry name" value="ABCC_MRP_Like"/>
    <property type="match status" value="1"/>
</dbReference>
<dbReference type="SUPFAM" id="SSF52540">
    <property type="entry name" value="P-loop containing nucleoside triphosphate hydrolases"/>
    <property type="match status" value="1"/>
</dbReference>
<evidence type="ECO:0000256" key="3">
    <source>
        <dbReference type="ARBA" id="ARBA00022741"/>
    </source>
</evidence>
<evidence type="ECO:0000256" key="2">
    <source>
        <dbReference type="ARBA" id="ARBA00022692"/>
    </source>
</evidence>
<name>A0A430ALL5_9ENTE</name>
<dbReference type="InterPro" id="IPR011527">
    <property type="entry name" value="ABC1_TM_dom"/>
</dbReference>
<comment type="subcellular location">
    <subcellularLocation>
        <location evidence="1">Cell membrane</location>
        <topology evidence="1">Multi-pass membrane protein</topology>
    </subcellularLocation>
</comment>
<evidence type="ECO:0000256" key="1">
    <source>
        <dbReference type="ARBA" id="ARBA00004651"/>
    </source>
</evidence>
<feature type="domain" description="ABC transmembrane type-1" evidence="8">
    <location>
        <begin position="1"/>
        <end position="122"/>
    </location>
</feature>
<keyword evidence="4" id="KW-0067">ATP-binding</keyword>
<dbReference type="InterPro" id="IPR003439">
    <property type="entry name" value="ABC_transporter-like_ATP-bd"/>
</dbReference>
<dbReference type="Pfam" id="PF00005">
    <property type="entry name" value="ABC_tran"/>
    <property type="match status" value="1"/>
</dbReference>
<proteinExistence type="predicted"/>
<evidence type="ECO:0000256" key="4">
    <source>
        <dbReference type="ARBA" id="ARBA00022840"/>
    </source>
</evidence>
<dbReference type="InterPro" id="IPR027417">
    <property type="entry name" value="P-loop_NTPase"/>
</dbReference>
<dbReference type="InterPro" id="IPR003593">
    <property type="entry name" value="AAA+_ATPase"/>
</dbReference>
<dbReference type="AlphaFoldDB" id="A0A430ALL5"/>
<evidence type="ECO:0000313" key="10">
    <source>
        <dbReference type="Proteomes" id="UP000286773"/>
    </source>
</evidence>
<keyword evidence="3" id="KW-0547">Nucleotide-binding</keyword>
<dbReference type="PROSITE" id="PS00211">
    <property type="entry name" value="ABC_TRANSPORTER_1"/>
    <property type="match status" value="1"/>
</dbReference>
<keyword evidence="5" id="KW-1133">Transmembrane helix</keyword>
<dbReference type="PROSITE" id="PS50929">
    <property type="entry name" value="ABC_TM1F"/>
    <property type="match status" value="1"/>
</dbReference>
<dbReference type="GO" id="GO:0005524">
    <property type="term" value="F:ATP binding"/>
    <property type="evidence" value="ECO:0007669"/>
    <property type="project" value="UniProtKB-KW"/>
</dbReference>
<evidence type="ECO:0000259" key="7">
    <source>
        <dbReference type="PROSITE" id="PS50893"/>
    </source>
</evidence>
<evidence type="ECO:0000256" key="6">
    <source>
        <dbReference type="ARBA" id="ARBA00023136"/>
    </source>
</evidence>
<dbReference type="InterPro" id="IPR039421">
    <property type="entry name" value="Type_1_exporter"/>
</dbReference>
<dbReference type="Proteomes" id="UP000286773">
    <property type="component" value="Unassembled WGS sequence"/>
</dbReference>
<organism evidence="9 10">
    <name type="scientific">Vagococcus acidifermentans</name>
    <dbReference type="NCBI Taxonomy" id="564710"/>
    <lineage>
        <taxon>Bacteria</taxon>
        <taxon>Bacillati</taxon>
        <taxon>Bacillota</taxon>
        <taxon>Bacilli</taxon>
        <taxon>Lactobacillales</taxon>
        <taxon>Enterococcaceae</taxon>
        <taxon>Vagococcus</taxon>
    </lineage>
</organism>
<evidence type="ECO:0000256" key="5">
    <source>
        <dbReference type="ARBA" id="ARBA00022989"/>
    </source>
</evidence>
<gene>
    <name evidence="9" type="ORF">CBF27_13670</name>
</gene>
<dbReference type="GO" id="GO:0034040">
    <property type="term" value="F:ATPase-coupled lipid transmembrane transporter activity"/>
    <property type="evidence" value="ECO:0007669"/>
    <property type="project" value="TreeGrafter"/>
</dbReference>
<keyword evidence="2" id="KW-0812">Transmembrane</keyword>
<dbReference type="EMBL" id="NGKC01000025">
    <property type="protein sequence ID" value="RSU08998.1"/>
    <property type="molecule type" value="Genomic_DNA"/>
</dbReference>
<dbReference type="Gene3D" id="3.40.50.300">
    <property type="entry name" value="P-loop containing nucleotide triphosphate hydrolases"/>
    <property type="match status" value="1"/>
</dbReference>
<dbReference type="OrthoDB" id="95687at2"/>
<dbReference type="PANTHER" id="PTHR24221:SF654">
    <property type="entry name" value="ATP-BINDING CASSETTE SUB-FAMILY B MEMBER 6"/>
    <property type="match status" value="1"/>
</dbReference>
<evidence type="ECO:0000313" key="9">
    <source>
        <dbReference type="EMBL" id="RSU08998.1"/>
    </source>
</evidence>
<feature type="domain" description="ABC transporter" evidence="7">
    <location>
        <begin position="154"/>
        <end position="361"/>
    </location>
</feature>
<dbReference type="InterPro" id="IPR017871">
    <property type="entry name" value="ABC_transporter-like_CS"/>
</dbReference>
<dbReference type="PANTHER" id="PTHR24221">
    <property type="entry name" value="ATP-BINDING CASSETTE SUB-FAMILY B"/>
    <property type="match status" value="1"/>
</dbReference>
<dbReference type="SUPFAM" id="SSF90123">
    <property type="entry name" value="ABC transporter transmembrane region"/>
    <property type="match status" value="1"/>
</dbReference>